<evidence type="ECO:0008006" key="4">
    <source>
        <dbReference type="Google" id="ProtNLM"/>
    </source>
</evidence>
<accession>A0ABU0IGX9</accession>
<evidence type="ECO:0000313" key="3">
    <source>
        <dbReference type="Proteomes" id="UP001235269"/>
    </source>
</evidence>
<feature type="region of interest" description="Disordered" evidence="1">
    <location>
        <begin position="349"/>
        <end position="369"/>
    </location>
</feature>
<sequence>MGYQFAHLESFSRKPDAQGRGVDFVFAEASRKPEASVHVKNPMPPIVVYGLDVKATQELHDSVVASATVQVKGGKTRKVRLDQKTLYTVVASHPHRMEEIRADPAKKAEAEIWEKRTVAWLRSQYGDDLISVVRHEDEAYFHVHAYVIPLSDPGLKAQQYHPGVTIKRSIMSAGPAEGENQKALRKRADAAYKSAMRAWQDSYYDAVAAPCGLARLGPRRRRLSRAEWQQEKAQAKALQNTNRRAQEVRKAGQAFINSTRAKAAEIAASANRERDAAQRMTIDALAAQDRAIEEREQARALTATAIRYSGWAGKLRAAWDGIRHSRIAEMVRAELASEIDRWREAAKEADRKRLDAERRKHEAEQKARAAQDAAMRLGIERDRLRLTLSYDADQRAPELSLAPTPVLKPQFGKNRKV</sequence>
<comment type="caution">
    <text evidence="2">The sequence shown here is derived from an EMBL/GenBank/DDBJ whole genome shotgun (WGS) entry which is preliminary data.</text>
</comment>
<organism evidence="2 3">
    <name type="scientific">Rhizobium paknamense</name>
    <dbReference type="NCBI Taxonomy" id="1206817"/>
    <lineage>
        <taxon>Bacteria</taxon>
        <taxon>Pseudomonadati</taxon>
        <taxon>Pseudomonadota</taxon>
        <taxon>Alphaproteobacteria</taxon>
        <taxon>Hyphomicrobiales</taxon>
        <taxon>Rhizobiaceae</taxon>
        <taxon>Rhizobium/Agrobacterium group</taxon>
        <taxon>Rhizobium</taxon>
    </lineage>
</organism>
<dbReference type="RefSeq" id="WP_307159596.1">
    <property type="nucleotide sequence ID" value="NZ_JAUSWH010000014.1"/>
</dbReference>
<dbReference type="EMBL" id="JAUSWH010000014">
    <property type="protein sequence ID" value="MDQ0457421.1"/>
    <property type="molecule type" value="Genomic_DNA"/>
</dbReference>
<keyword evidence="3" id="KW-1185">Reference proteome</keyword>
<evidence type="ECO:0000256" key="1">
    <source>
        <dbReference type="SAM" id="MobiDB-lite"/>
    </source>
</evidence>
<evidence type="ECO:0000313" key="2">
    <source>
        <dbReference type="EMBL" id="MDQ0457421.1"/>
    </source>
</evidence>
<proteinExistence type="predicted"/>
<dbReference type="Proteomes" id="UP001235269">
    <property type="component" value="Unassembled WGS sequence"/>
</dbReference>
<protein>
    <recommendedName>
        <fullName evidence="4">Mobilization protein</fullName>
    </recommendedName>
</protein>
<reference evidence="2 3" key="1">
    <citation type="submission" date="2023-07" db="EMBL/GenBank/DDBJ databases">
        <title>Genomic Encyclopedia of Type Strains, Phase IV (KMG-IV): sequencing the most valuable type-strain genomes for metagenomic binning, comparative biology and taxonomic classification.</title>
        <authorList>
            <person name="Goeker M."/>
        </authorList>
    </citation>
    <scope>NUCLEOTIDE SEQUENCE [LARGE SCALE GENOMIC DNA]</scope>
    <source>
        <strain evidence="2 3">DSM 100301</strain>
    </source>
</reference>
<name>A0ABU0IGX9_9HYPH</name>
<gene>
    <name evidence="2" type="ORF">QO005_003777</name>
</gene>
<dbReference type="Gene3D" id="3.30.930.30">
    <property type="match status" value="1"/>
</dbReference>